<sequence>MLCPLSCTLYYLFLMENHLITAVANLGSIGMDPGMDKLQKTLIEIEIEAEELLLARHQMVENDKVRNANREALTALRKRAKTTKSSIPSPFESIMREMEGSSSRPLVKEVCLSCGTHDSKENTWMMFPSSDIFVRMPFHAAHTILEKEQEMLDYEMKKLQSYVKEKSFILSEKGALADRVSPGIVRSLVGLSDRPQ</sequence>
<dbReference type="InterPro" id="IPR030482">
    <property type="entry name" value="PDRG1"/>
</dbReference>
<keyword evidence="2" id="KW-0963">Cytoplasm</keyword>
<organism evidence="4 5">
    <name type="scientific">Carex littledalei</name>
    <dbReference type="NCBI Taxonomy" id="544730"/>
    <lineage>
        <taxon>Eukaryota</taxon>
        <taxon>Viridiplantae</taxon>
        <taxon>Streptophyta</taxon>
        <taxon>Embryophyta</taxon>
        <taxon>Tracheophyta</taxon>
        <taxon>Spermatophyta</taxon>
        <taxon>Magnoliopsida</taxon>
        <taxon>Liliopsida</taxon>
        <taxon>Poales</taxon>
        <taxon>Cyperaceae</taxon>
        <taxon>Cyperoideae</taxon>
        <taxon>Cariceae</taxon>
        <taxon>Carex</taxon>
        <taxon>Carex subgen. Euthyceras</taxon>
    </lineage>
</organism>
<evidence type="ECO:0000256" key="3">
    <source>
        <dbReference type="ARBA" id="ARBA00023186"/>
    </source>
</evidence>
<dbReference type="OrthoDB" id="20282at2759"/>
<dbReference type="AlphaFoldDB" id="A0A833QMX2"/>
<proteinExistence type="predicted"/>
<evidence type="ECO:0000313" key="4">
    <source>
        <dbReference type="EMBL" id="KAF3330065.1"/>
    </source>
</evidence>
<dbReference type="PANTHER" id="PTHR21162">
    <property type="entry name" value="P53 AND DNA DAMAGE-REGULATED PROTEIN"/>
    <property type="match status" value="1"/>
</dbReference>
<keyword evidence="5" id="KW-1185">Reference proteome</keyword>
<comment type="subcellular location">
    <subcellularLocation>
        <location evidence="1">Cytoplasm</location>
    </subcellularLocation>
</comment>
<accession>A0A833QMX2</accession>
<gene>
    <name evidence="4" type="ORF">FCM35_KLT05396</name>
</gene>
<name>A0A833QMX2_9POAL</name>
<protein>
    <recommendedName>
        <fullName evidence="6">P53 and DNA damage-regulated protein 1</fullName>
    </recommendedName>
</protein>
<dbReference type="PANTHER" id="PTHR21162:SF0">
    <property type="entry name" value="P53 AND DNA DAMAGE-REGULATED PROTEIN 1"/>
    <property type="match status" value="1"/>
</dbReference>
<reference evidence="4" key="1">
    <citation type="submission" date="2020-01" db="EMBL/GenBank/DDBJ databases">
        <title>Genome sequence of Kobresia littledalei, the first chromosome-level genome in the family Cyperaceae.</title>
        <authorList>
            <person name="Qu G."/>
        </authorList>
    </citation>
    <scope>NUCLEOTIDE SEQUENCE</scope>
    <source>
        <strain evidence="4">C.B.Clarke</strain>
        <tissue evidence="4">Leaf</tissue>
    </source>
</reference>
<evidence type="ECO:0000256" key="2">
    <source>
        <dbReference type="ARBA" id="ARBA00022490"/>
    </source>
</evidence>
<keyword evidence="3" id="KW-0143">Chaperone</keyword>
<evidence type="ECO:0008006" key="6">
    <source>
        <dbReference type="Google" id="ProtNLM"/>
    </source>
</evidence>
<comment type="caution">
    <text evidence="4">The sequence shown here is derived from an EMBL/GenBank/DDBJ whole genome shotgun (WGS) entry which is preliminary data.</text>
</comment>
<dbReference type="Proteomes" id="UP000623129">
    <property type="component" value="Unassembled WGS sequence"/>
</dbReference>
<dbReference type="GO" id="GO:0005737">
    <property type="term" value="C:cytoplasm"/>
    <property type="evidence" value="ECO:0007669"/>
    <property type="project" value="UniProtKB-SubCell"/>
</dbReference>
<evidence type="ECO:0000256" key="1">
    <source>
        <dbReference type="ARBA" id="ARBA00004496"/>
    </source>
</evidence>
<evidence type="ECO:0000313" key="5">
    <source>
        <dbReference type="Proteomes" id="UP000623129"/>
    </source>
</evidence>
<dbReference type="EMBL" id="SWLB01000014">
    <property type="protein sequence ID" value="KAF3330065.1"/>
    <property type="molecule type" value="Genomic_DNA"/>
</dbReference>